<feature type="domain" description="Vid27 N-terminal" evidence="2">
    <location>
        <begin position="1"/>
        <end position="188"/>
    </location>
</feature>
<evidence type="ECO:0000313" key="3">
    <source>
        <dbReference type="EMBL" id="KAG7191597.1"/>
    </source>
</evidence>
<evidence type="ECO:0000256" key="1">
    <source>
        <dbReference type="SAM" id="MobiDB-lite"/>
    </source>
</evidence>
<feature type="compositionally biased region" description="Acidic residues" evidence="1">
    <location>
        <begin position="225"/>
        <end position="245"/>
    </location>
</feature>
<gene>
    <name evidence="3" type="ORF">KQ657_002992</name>
</gene>
<dbReference type="AlphaFoldDB" id="A0A9P7V5E5"/>
<feature type="region of interest" description="Disordered" evidence="1">
    <location>
        <begin position="72"/>
        <end position="99"/>
    </location>
</feature>
<protein>
    <recommendedName>
        <fullName evidence="2">Vid27 N-terminal domain-containing protein</fullName>
    </recommendedName>
</protein>
<keyword evidence="4" id="KW-1185">Reference proteome</keyword>
<evidence type="ECO:0000313" key="4">
    <source>
        <dbReference type="Proteomes" id="UP000790833"/>
    </source>
</evidence>
<dbReference type="RefSeq" id="XP_043047149.1">
    <property type="nucleotide sequence ID" value="XM_043193730.1"/>
</dbReference>
<dbReference type="EMBL" id="JAHMUF010000026">
    <property type="protein sequence ID" value="KAG7191597.1"/>
    <property type="molecule type" value="Genomic_DNA"/>
</dbReference>
<feature type="compositionally biased region" description="Acidic residues" evidence="1">
    <location>
        <begin position="78"/>
        <end position="87"/>
    </location>
</feature>
<dbReference type="OrthoDB" id="10251113at2759"/>
<dbReference type="PANTHER" id="PTHR31913:SF0">
    <property type="entry name" value="VACUOLAR IMPORT AND DEGRADATION PROTEIN 27"/>
    <property type="match status" value="1"/>
</dbReference>
<dbReference type="GO" id="GO:0005737">
    <property type="term" value="C:cytoplasm"/>
    <property type="evidence" value="ECO:0007669"/>
    <property type="project" value="TreeGrafter"/>
</dbReference>
<comment type="caution">
    <text evidence="3">The sequence shown here is derived from an EMBL/GenBank/DDBJ whole genome shotgun (WGS) entry which is preliminary data.</text>
</comment>
<proteinExistence type="predicted"/>
<dbReference type="Pfam" id="PF17748">
    <property type="entry name" value="VID27_N"/>
    <property type="match status" value="1"/>
</dbReference>
<name>A0A9P7V5E5_9ASCO</name>
<evidence type="ECO:0000259" key="2">
    <source>
        <dbReference type="Pfam" id="PF17748"/>
    </source>
</evidence>
<organism evidence="3 4">
    <name type="scientific">Scheffersomyces spartinae</name>
    <dbReference type="NCBI Taxonomy" id="45513"/>
    <lineage>
        <taxon>Eukaryota</taxon>
        <taxon>Fungi</taxon>
        <taxon>Dikarya</taxon>
        <taxon>Ascomycota</taxon>
        <taxon>Saccharomycotina</taxon>
        <taxon>Pichiomycetes</taxon>
        <taxon>Debaryomycetaceae</taxon>
        <taxon>Scheffersomyces</taxon>
    </lineage>
</organism>
<dbReference type="Proteomes" id="UP000790833">
    <property type="component" value="Unassembled WGS sequence"/>
</dbReference>
<dbReference type="GO" id="GO:0005634">
    <property type="term" value="C:nucleus"/>
    <property type="evidence" value="ECO:0007669"/>
    <property type="project" value="TreeGrafter"/>
</dbReference>
<feature type="region of interest" description="Disordered" evidence="1">
    <location>
        <begin position="209"/>
        <end position="245"/>
    </location>
</feature>
<sequence>MNFLKKAFFASEKSDELSTLPSGRLYLTRSPNSPKGARECLYSDACATIRQTNTPYYYTLMVSRMYQEGELDANGSEYDSDEEESDSDLGRGNGDSANRIANGHNDEWSFTISEDLQIYSFTNEDGTKAISWNDLNGDFGDRFEFVIDEEIKYSDIDSFLLSLYKCVYELKYNESSMGIEDLNQLQEFILSPKDLLNLDKLKKDMSDLDAVEKNSPKKPSKVFSDDDDYEDDEDYDDDEDDDEDD</sequence>
<dbReference type="GeneID" id="66116366"/>
<dbReference type="InterPro" id="IPR040458">
    <property type="entry name" value="Vid27"/>
</dbReference>
<reference evidence="3" key="1">
    <citation type="submission" date="2021-03" db="EMBL/GenBank/DDBJ databases">
        <authorList>
            <person name="Palmer J.M."/>
        </authorList>
    </citation>
    <scope>NUCLEOTIDE SEQUENCE</scope>
    <source>
        <strain evidence="3">ARV_011</strain>
    </source>
</reference>
<dbReference type="PANTHER" id="PTHR31913">
    <property type="entry name" value="VACUOLAR IMPORT AND DEGRADATION PROTEIN 27"/>
    <property type="match status" value="1"/>
</dbReference>
<dbReference type="InterPro" id="IPR040979">
    <property type="entry name" value="Vid27_N"/>
</dbReference>
<accession>A0A9P7V5E5</accession>